<dbReference type="PANTHER" id="PTHR45947:SF3">
    <property type="entry name" value="SULFOQUINOVOSYL TRANSFERASE SQD2"/>
    <property type="match status" value="1"/>
</dbReference>
<feature type="region of interest" description="Disordered" evidence="3">
    <location>
        <begin position="424"/>
        <end position="471"/>
    </location>
</feature>
<gene>
    <name evidence="6" type="ORF">Ga0074812_13717</name>
</gene>
<dbReference type="CDD" id="cd03801">
    <property type="entry name" value="GT4_PimA-like"/>
    <property type="match status" value="1"/>
</dbReference>
<evidence type="ECO:0000256" key="3">
    <source>
        <dbReference type="SAM" id="MobiDB-lite"/>
    </source>
</evidence>
<evidence type="ECO:0000313" key="7">
    <source>
        <dbReference type="Proteomes" id="UP000198802"/>
    </source>
</evidence>
<proteinExistence type="predicted"/>
<feature type="compositionally biased region" description="Basic and acidic residues" evidence="3">
    <location>
        <begin position="445"/>
        <end position="463"/>
    </location>
</feature>
<accession>A0A0S4QYD8</accession>
<dbReference type="InterPro" id="IPR050194">
    <property type="entry name" value="Glycosyltransferase_grp1"/>
</dbReference>
<evidence type="ECO:0000259" key="5">
    <source>
        <dbReference type="Pfam" id="PF13579"/>
    </source>
</evidence>
<keyword evidence="7" id="KW-1185">Reference proteome</keyword>
<evidence type="ECO:0000313" key="6">
    <source>
        <dbReference type="EMBL" id="CUU60233.1"/>
    </source>
</evidence>
<dbReference type="RefSeq" id="WP_091284875.1">
    <property type="nucleotide sequence ID" value="NZ_FAOZ01000037.1"/>
</dbReference>
<dbReference type="InterPro" id="IPR001296">
    <property type="entry name" value="Glyco_trans_1"/>
</dbReference>
<dbReference type="Gene3D" id="3.40.50.2000">
    <property type="entry name" value="Glycogen Phosphorylase B"/>
    <property type="match status" value="2"/>
</dbReference>
<dbReference type="Proteomes" id="UP000198802">
    <property type="component" value="Unassembled WGS sequence"/>
</dbReference>
<reference evidence="7" key="1">
    <citation type="submission" date="2015-11" db="EMBL/GenBank/DDBJ databases">
        <authorList>
            <person name="Varghese N."/>
        </authorList>
    </citation>
    <scope>NUCLEOTIDE SEQUENCE [LARGE SCALE GENOMIC DNA]</scope>
    <source>
        <strain evidence="7">DSM 45899</strain>
    </source>
</reference>
<evidence type="ECO:0000256" key="1">
    <source>
        <dbReference type="ARBA" id="ARBA00022676"/>
    </source>
</evidence>
<protein>
    <submittedName>
        <fullName evidence="6">Glycosyltransferase involved in cell wall bisynthesis</fullName>
    </submittedName>
</protein>
<evidence type="ECO:0000259" key="4">
    <source>
        <dbReference type="Pfam" id="PF00534"/>
    </source>
</evidence>
<evidence type="ECO:0000256" key="2">
    <source>
        <dbReference type="ARBA" id="ARBA00022679"/>
    </source>
</evidence>
<dbReference type="EMBL" id="FAOZ01000037">
    <property type="protein sequence ID" value="CUU60233.1"/>
    <property type="molecule type" value="Genomic_DNA"/>
</dbReference>
<dbReference type="SUPFAM" id="SSF53756">
    <property type="entry name" value="UDP-Glycosyltransferase/glycogen phosphorylase"/>
    <property type="match status" value="1"/>
</dbReference>
<organism evidence="6 7">
    <name type="scientific">Parafrankia irregularis</name>
    <dbReference type="NCBI Taxonomy" id="795642"/>
    <lineage>
        <taxon>Bacteria</taxon>
        <taxon>Bacillati</taxon>
        <taxon>Actinomycetota</taxon>
        <taxon>Actinomycetes</taxon>
        <taxon>Frankiales</taxon>
        <taxon>Frankiaceae</taxon>
        <taxon>Parafrankia</taxon>
    </lineage>
</organism>
<keyword evidence="1" id="KW-0328">Glycosyltransferase</keyword>
<dbReference type="Pfam" id="PF00534">
    <property type="entry name" value="Glycos_transf_1"/>
    <property type="match status" value="1"/>
</dbReference>
<dbReference type="GO" id="GO:1901137">
    <property type="term" value="P:carbohydrate derivative biosynthetic process"/>
    <property type="evidence" value="ECO:0007669"/>
    <property type="project" value="UniProtKB-ARBA"/>
</dbReference>
<dbReference type="InterPro" id="IPR028098">
    <property type="entry name" value="Glyco_trans_4-like_N"/>
</dbReference>
<feature type="domain" description="Glycosyl transferase family 1" evidence="4">
    <location>
        <begin position="221"/>
        <end position="383"/>
    </location>
</feature>
<dbReference type="AlphaFoldDB" id="A0A0S4QYD8"/>
<dbReference type="PANTHER" id="PTHR45947">
    <property type="entry name" value="SULFOQUINOVOSYL TRANSFERASE SQD2"/>
    <property type="match status" value="1"/>
</dbReference>
<sequence>MGLLGTFRNLTVLFFCEQYPPIVWDGAGTYTAALAAALVGLGHNVHVLCAQGRRISDTVENGVHVHRRPLLQAPATRALGGLGSRLRGPLHPRDSLALRTSLAVSYSFWMRQLQLRPDVIETQDGETRALIEAVCHTRPLAIHLHCPTMLAVRLAGQPIGTRGLVADRLDQVSARRAAVVTAPSQLLVDELRRDGWLGDRAVEVIPNLFDATPWRGLPDARATEPTIAVVGRLEPFKGVDVLLDAAARLRAAGVTHRLVVVGRSAGAIGGVESGTWLRGRARELGVDAEFTGHLTAAQIREVFGRARVVAVPSRFESFSLVAVEAIAAGRPVVVTSRTGVAPFVQRWNAGTVVPTGDPAALADALAPFLLDAGWAAAVGEHGRHGVTELEPEAIARRKEAAYLRGIKEFRARQRGAATFRPGLRLRPHRRPAGWLPEPRPPATDVRSRDGAASRPERGSRIDMPESPARTR</sequence>
<name>A0A0S4QYD8_9ACTN</name>
<dbReference type="Pfam" id="PF13579">
    <property type="entry name" value="Glyco_trans_4_4"/>
    <property type="match status" value="1"/>
</dbReference>
<dbReference type="GO" id="GO:0016757">
    <property type="term" value="F:glycosyltransferase activity"/>
    <property type="evidence" value="ECO:0007669"/>
    <property type="project" value="UniProtKB-KW"/>
</dbReference>
<keyword evidence="2 6" id="KW-0808">Transferase</keyword>
<feature type="domain" description="Glycosyltransferase subfamily 4-like N-terminal" evidence="5">
    <location>
        <begin position="26"/>
        <end position="207"/>
    </location>
</feature>